<keyword evidence="12" id="KW-1185">Reference proteome</keyword>
<feature type="compositionally biased region" description="Polar residues" evidence="9">
    <location>
        <begin position="246"/>
        <end position="264"/>
    </location>
</feature>
<dbReference type="AlphaFoldDB" id="A0A4R0RAJ8"/>
<feature type="compositionally biased region" description="Polar residues" evidence="9">
    <location>
        <begin position="281"/>
        <end position="300"/>
    </location>
</feature>
<feature type="compositionally biased region" description="Basic residues" evidence="9">
    <location>
        <begin position="90"/>
        <end position="102"/>
    </location>
</feature>
<feature type="region of interest" description="Disordered" evidence="9">
    <location>
        <begin position="1003"/>
        <end position="1023"/>
    </location>
</feature>
<feature type="compositionally biased region" description="Low complexity" evidence="9">
    <location>
        <begin position="60"/>
        <end position="73"/>
    </location>
</feature>
<evidence type="ECO:0000256" key="3">
    <source>
        <dbReference type="ARBA" id="ARBA00022723"/>
    </source>
</evidence>
<feature type="compositionally biased region" description="Acidic residues" evidence="9">
    <location>
        <begin position="637"/>
        <end position="647"/>
    </location>
</feature>
<feature type="compositionally biased region" description="Polar residues" evidence="9">
    <location>
        <begin position="170"/>
        <end position="202"/>
    </location>
</feature>
<dbReference type="OrthoDB" id="8062037at2759"/>
<dbReference type="InterPro" id="IPR013083">
    <property type="entry name" value="Znf_RING/FYVE/PHD"/>
</dbReference>
<gene>
    <name evidence="11" type="ORF">EIP91_007043</name>
</gene>
<dbReference type="Gene3D" id="3.30.40.10">
    <property type="entry name" value="Zinc/RING finger domain, C3HC4 (zinc finger)"/>
    <property type="match status" value="1"/>
</dbReference>
<feature type="compositionally biased region" description="Pro residues" evidence="9">
    <location>
        <begin position="739"/>
        <end position="749"/>
    </location>
</feature>
<evidence type="ECO:0000313" key="11">
    <source>
        <dbReference type="EMBL" id="TCD62345.1"/>
    </source>
</evidence>
<feature type="domain" description="RING-type" evidence="10">
    <location>
        <begin position="960"/>
        <end position="1002"/>
    </location>
</feature>
<feature type="compositionally biased region" description="Basic and acidic residues" evidence="9">
    <location>
        <begin position="74"/>
        <end position="83"/>
    </location>
</feature>
<feature type="compositionally biased region" description="Low complexity" evidence="9">
    <location>
        <begin position="318"/>
        <end position="329"/>
    </location>
</feature>
<feature type="region of interest" description="Disordered" evidence="9">
    <location>
        <begin position="828"/>
        <end position="847"/>
    </location>
</feature>
<keyword evidence="6" id="KW-1133">Transmembrane helix</keyword>
<feature type="compositionally biased region" description="Pro residues" evidence="9">
    <location>
        <begin position="1013"/>
        <end position="1023"/>
    </location>
</feature>
<keyword evidence="5" id="KW-0862">Zinc</keyword>
<dbReference type="PANTHER" id="PTHR47168:SF1">
    <property type="entry name" value="OS02G0798600 PROTEIN"/>
    <property type="match status" value="1"/>
</dbReference>
<evidence type="ECO:0000256" key="5">
    <source>
        <dbReference type="ARBA" id="ARBA00022833"/>
    </source>
</evidence>
<organism evidence="11 12">
    <name type="scientific">Steccherinum ochraceum</name>
    <dbReference type="NCBI Taxonomy" id="92696"/>
    <lineage>
        <taxon>Eukaryota</taxon>
        <taxon>Fungi</taxon>
        <taxon>Dikarya</taxon>
        <taxon>Basidiomycota</taxon>
        <taxon>Agaricomycotina</taxon>
        <taxon>Agaricomycetes</taxon>
        <taxon>Polyporales</taxon>
        <taxon>Steccherinaceae</taxon>
        <taxon>Steccherinum</taxon>
    </lineage>
</organism>
<dbReference type="SMART" id="SM00184">
    <property type="entry name" value="RING"/>
    <property type="match status" value="1"/>
</dbReference>
<dbReference type="EMBL" id="RWJN01000380">
    <property type="protein sequence ID" value="TCD62345.1"/>
    <property type="molecule type" value="Genomic_DNA"/>
</dbReference>
<feature type="compositionally biased region" description="Basic and acidic residues" evidence="9">
    <location>
        <begin position="616"/>
        <end position="627"/>
    </location>
</feature>
<keyword evidence="4 8" id="KW-0863">Zinc-finger</keyword>
<evidence type="ECO:0000256" key="6">
    <source>
        <dbReference type="ARBA" id="ARBA00022989"/>
    </source>
</evidence>
<keyword evidence="3" id="KW-0479">Metal-binding</keyword>
<evidence type="ECO:0000313" key="12">
    <source>
        <dbReference type="Proteomes" id="UP000292702"/>
    </source>
</evidence>
<feature type="region of interest" description="Disordered" evidence="9">
    <location>
        <begin position="439"/>
        <end position="693"/>
    </location>
</feature>
<evidence type="ECO:0000256" key="7">
    <source>
        <dbReference type="ARBA" id="ARBA00023136"/>
    </source>
</evidence>
<evidence type="ECO:0000256" key="4">
    <source>
        <dbReference type="ARBA" id="ARBA00022771"/>
    </source>
</evidence>
<dbReference type="PROSITE" id="PS50089">
    <property type="entry name" value="ZF_RING_2"/>
    <property type="match status" value="1"/>
</dbReference>
<dbReference type="InterPro" id="IPR051653">
    <property type="entry name" value="E3_ligase_sorting_rcpt"/>
</dbReference>
<name>A0A4R0RAJ8_9APHY</name>
<feature type="compositionally biased region" description="Low complexity" evidence="9">
    <location>
        <begin position="534"/>
        <end position="543"/>
    </location>
</feature>
<dbReference type="InterPro" id="IPR001841">
    <property type="entry name" value="Znf_RING"/>
</dbReference>
<proteinExistence type="predicted"/>
<dbReference type="PANTHER" id="PTHR47168">
    <property type="entry name" value="RING ZINC FINGER DOMAIN SUPERFAMILY PROTEIN-RELATED"/>
    <property type="match status" value="1"/>
</dbReference>
<dbReference type="Pfam" id="PF13639">
    <property type="entry name" value="zf-RING_2"/>
    <property type="match status" value="1"/>
</dbReference>
<feature type="compositionally biased region" description="Low complexity" evidence="9">
    <location>
        <begin position="750"/>
        <end position="761"/>
    </location>
</feature>
<feature type="region of interest" description="Disordered" evidence="9">
    <location>
        <begin position="1"/>
        <end position="419"/>
    </location>
</feature>
<comment type="caution">
    <text evidence="11">The sequence shown here is derived from an EMBL/GenBank/DDBJ whole genome shotgun (WGS) entry which is preliminary data.</text>
</comment>
<feature type="region of interest" description="Disordered" evidence="9">
    <location>
        <begin position="713"/>
        <end position="762"/>
    </location>
</feature>
<feature type="compositionally biased region" description="Low complexity" evidence="9">
    <location>
        <begin position="1"/>
        <end position="18"/>
    </location>
</feature>
<evidence type="ECO:0000256" key="2">
    <source>
        <dbReference type="ARBA" id="ARBA00022692"/>
    </source>
</evidence>
<protein>
    <recommendedName>
        <fullName evidence="10">RING-type domain-containing protein</fullName>
    </recommendedName>
</protein>
<feature type="compositionally biased region" description="Pro residues" evidence="9">
    <location>
        <begin position="302"/>
        <end position="317"/>
    </location>
</feature>
<dbReference type="Proteomes" id="UP000292702">
    <property type="component" value="Unassembled WGS sequence"/>
</dbReference>
<dbReference type="GO" id="GO:0016020">
    <property type="term" value="C:membrane"/>
    <property type="evidence" value="ECO:0007669"/>
    <property type="project" value="UniProtKB-SubCell"/>
</dbReference>
<feature type="compositionally biased region" description="Basic and acidic residues" evidence="9">
    <location>
        <begin position="502"/>
        <end position="523"/>
    </location>
</feature>
<keyword evidence="2" id="KW-0812">Transmembrane</keyword>
<comment type="subcellular location">
    <subcellularLocation>
        <location evidence="1">Membrane</location>
        <topology evidence="1">Single-pass membrane protein</topology>
    </subcellularLocation>
</comment>
<sequence length="1023" mass="108253">MGQSNSRSSRPSSSSPTSPRRPDPAPAASSSSRSNGQATPTASSSESPSASEKKSRRRSMLSLISRSSSSASSSDHKDNDESPLRTATSLRKRWRSSRRFSKAHSPLDAVKEPSKESSISETTHDYAHTDVAPVQPVETQITAGPSHSTRPSTPFPTSRPTTPSVEAPPETQNEQLSSGERQLSENIGNWLSGSPQSTSSNLYEPEPNIARSDIPNGADIEREINEFLQSAPSDDGDTVAPANISDAGSNTLPRPSESVPQTQLPPRHFPPPGTLVVVQGVVNTTDSPSGAASTQRPANTSAPPPPPPESLLAPPPQRRSSSAPRSLRSGNPSEGGRRTGFSSFMPRPSSMISRRPSTSSRTSLAQGSNRANESPALSDPISVESTPSSESARESESGDSDAATPTDSEGGSHTLSPGSIDVLGTLLSVAAAATAASLFSPGFSNPPANPGVPIAPSAGRPMSPTPTAGLGGFGGLNRLAELGLDPPGNGPRPSQSQPDQFQGDRDARDRIRSVWENFRDRLGLGHRGSGPHAGSGSANSSDAAEQESNDRPGPSPTPIQANETEERARPLSPDPGFEAFLTSLQADLRTVLSANHSPLASEDSDEPSPGGLRAEPVIHEGPQHEADVPADVLPFADDIDSDLESVTDDAIPSPTSTERPRHYARTPTPIPPAATLPHIAPPDNEDENPITGDRRQPAINLWRVYRFPPIPTPPGHALRMGAMPPTEGPQPQGLAASSAPPPLVPPAVPSVPARSSVDSSPDLSFLQAEQPLPSTSANPADSNVVVPVIVVGLQSVDTAPDRADFEDGPLMPHDDLHRHDDPYDTEDFGVPPHDIATGGRPATPRGRTWQSRAANALRGLRPGRRNGSRGRRANEAAGSRTFLIYVIGGYYPPNHHVVTGSDSLDSYEALWELADLLGQVKPPVATREDIEKSGLEIVKAFEMKEHESFGRIASNCMDRCLICLDDYEPDNDVRVMSCRHAFHKECVDKWLQVGRNNCPACRSKGVSTSSESPPLPSPSYPIA</sequence>
<accession>A0A4R0RAJ8</accession>
<dbReference type="SMART" id="SM00744">
    <property type="entry name" value="RINGv"/>
    <property type="match status" value="1"/>
</dbReference>
<evidence type="ECO:0000259" key="10">
    <source>
        <dbReference type="PROSITE" id="PS50089"/>
    </source>
</evidence>
<reference evidence="11 12" key="1">
    <citation type="submission" date="2018-11" db="EMBL/GenBank/DDBJ databases">
        <title>Genome assembly of Steccherinum ochraceum LE-BIN_3174, the white-rot fungus of the Steccherinaceae family (The Residual Polyporoid clade, Polyporales, Basidiomycota).</title>
        <authorList>
            <person name="Fedorova T.V."/>
            <person name="Glazunova O.A."/>
            <person name="Landesman E.O."/>
            <person name="Moiseenko K.V."/>
            <person name="Psurtseva N.V."/>
            <person name="Savinova O.S."/>
            <person name="Shakhova N.V."/>
            <person name="Tyazhelova T.V."/>
            <person name="Vasina D.V."/>
        </authorList>
    </citation>
    <scope>NUCLEOTIDE SEQUENCE [LARGE SCALE GENOMIC DNA]</scope>
    <source>
        <strain evidence="11 12">LE-BIN_3174</strain>
    </source>
</reference>
<dbReference type="STRING" id="92696.A0A4R0RAJ8"/>
<feature type="compositionally biased region" description="Low complexity" evidence="9">
    <location>
        <begin position="145"/>
        <end position="164"/>
    </location>
</feature>
<keyword evidence="7" id="KW-0472">Membrane</keyword>
<dbReference type="GO" id="GO:0008270">
    <property type="term" value="F:zinc ion binding"/>
    <property type="evidence" value="ECO:0007669"/>
    <property type="project" value="UniProtKB-KW"/>
</dbReference>
<feature type="compositionally biased region" description="Polar residues" evidence="9">
    <location>
        <begin position="403"/>
        <end position="417"/>
    </location>
</feature>
<dbReference type="FunFam" id="3.30.40.10:FF:000728">
    <property type="entry name" value="Unplaced genomic scaffold supercont1.4, whole genome shotgun sequence"/>
    <property type="match status" value="1"/>
</dbReference>
<feature type="compositionally biased region" description="Low complexity" evidence="9">
    <location>
        <begin position="26"/>
        <end position="50"/>
    </location>
</feature>
<evidence type="ECO:0000256" key="8">
    <source>
        <dbReference type="PROSITE-ProRule" id="PRU00175"/>
    </source>
</evidence>
<feature type="compositionally biased region" description="Low complexity" evidence="9">
    <location>
        <begin position="341"/>
        <end position="363"/>
    </location>
</feature>
<evidence type="ECO:0000256" key="9">
    <source>
        <dbReference type="SAM" id="MobiDB-lite"/>
    </source>
</evidence>
<evidence type="ECO:0000256" key="1">
    <source>
        <dbReference type="ARBA" id="ARBA00004167"/>
    </source>
</evidence>
<dbReference type="InterPro" id="IPR011016">
    <property type="entry name" value="Znf_RING-CH"/>
</dbReference>
<dbReference type="SUPFAM" id="SSF57850">
    <property type="entry name" value="RING/U-box"/>
    <property type="match status" value="1"/>
</dbReference>